<proteinExistence type="predicted"/>
<organism evidence="2 3">
    <name type="scientific">Cercophora samala</name>
    <dbReference type="NCBI Taxonomy" id="330535"/>
    <lineage>
        <taxon>Eukaryota</taxon>
        <taxon>Fungi</taxon>
        <taxon>Dikarya</taxon>
        <taxon>Ascomycota</taxon>
        <taxon>Pezizomycotina</taxon>
        <taxon>Sordariomycetes</taxon>
        <taxon>Sordariomycetidae</taxon>
        <taxon>Sordariales</taxon>
        <taxon>Lasiosphaeriaceae</taxon>
        <taxon>Cercophora</taxon>
    </lineage>
</organism>
<gene>
    <name evidence="2" type="ORF">QBC41DRAFT_379403</name>
</gene>
<evidence type="ECO:0000313" key="2">
    <source>
        <dbReference type="EMBL" id="KAK0672644.1"/>
    </source>
</evidence>
<name>A0AA40DDJ9_9PEZI</name>
<sequence length="158" mass="17106">MKLTLTTPLLAALTSIQGVLSAPAVANSTTGAIDAIEFLTKRQSGAVRGFWECQLLNGPGHAALRADHADFNRKFGDARLTAVAGQCYVGRCRGRDFAWCNISAGTRTEYANQRNVVADTDPGNRKDCIYNNNADMYTGYYWGTSGAIDFTGADIRRC</sequence>
<accession>A0AA40DDJ9</accession>
<feature type="signal peptide" evidence="1">
    <location>
        <begin position="1"/>
        <end position="21"/>
    </location>
</feature>
<evidence type="ECO:0000313" key="3">
    <source>
        <dbReference type="Proteomes" id="UP001174997"/>
    </source>
</evidence>
<dbReference type="EMBL" id="JAULSY010000011">
    <property type="protein sequence ID" value="KAK0672644.1"/>
    <property type="molecule type" value="Genomic_DNA"/>
</dbReference>
<reference evidence="2" key="1">
    <citation type="submission" date="2023-06" db="EMBL/GenBank/DDBJ databases">
        <title>Genome-scale phylogeny and comparative genomics of the fungal order Sordariales.</title>
        <authorList>
            <consortium name="Lawrence Berkeley National Laboratory"/>
            <person name="Hensen N."/>
            <person name="Bonometti L."/>
            <person name="Westerberg I."/>
            <person name="Brannstrom I.O."/>
            <person name="Guillou S."/>
            <person name="Cros-Aarteil S."/>
            <person name="Calhoun S."/>
            <person name="Haridas S."/>
            <person name="Kuo A."/>
            <person name="Mondo S."/>
            <person name="Pangilinan J."/>
            <person name="Riley R."/>
            <person name="Labutti K."/>
            <person name="Andreopoulos B."/>
            <person name="Lipzen A."/>
            <person name="Chen C."/>
            <person name="Yanf M."/>
            <person name="Daum C."/>
            <person name="Ng V."/>
            <person name="Clum A."/>
            <person name="Steindorff A."/>
            <person name="Ohm R."/>
            <person name="Martin F."/>
            <person name="Silar P."/>
            <person name="Natvig D."/>
            <person name="Lalanne C."/>
            <person name="Gautier V."/>
            <person name="Ament-Velasquez S.L."/>
            <person name="Kruys A."/>
            <person name="Hutchinson M.I."/>
            <person name="Powell A.J."/>
            <person name="Barry K."/>
            <person name="Miller A.N."/>
            <person name="Grigoriev I.V."/>
            <person name="Debuchy R."/>
            <person name="Gladieux P."/>
            <person name="Thoren M.H."/>
            <person name="Johannesson H."/>
        </authorList>
    </citation>
    <scope>NUCLEOTIDE SEQUENCE</scope>
    <source>
        <strain evidence="2">CBS 307.81</strain>
    </source>
</reference>
<protein>
    <submittedName>
        <fullName evidence="2">Uncharacterized protein</fullName>
    </submittedName>
</protein>
<evidence type="ECO:0000256" key="1">
    <source>
        <dbReference type="SAM" id="SignalP"/>
    </source>
</evidence>
<comment type="caution">
    <text evidence="2">The sequence shown here is derived from an EMBL/GenBank/DDBJ whole genome shotgun (WGS) entry which is preliminary data.</text>
</comment>
<keyword evidence="1" id="KW-0732">Signal</keyword>
<feature type="chain" id="PRO_5041284881" evidence="1">
    <location>
        <begin position="22"/>
        <end position="158"/>
    </location>
</feature>
<dbReference type="AlphaFoldDB" id="A0AA40DDJ9"/>
<dbReference type="Proteomes" id="UP001174997">
    <property type="component" value="Unassembled WGS sequence"/>
</dbReference>
<keyword evidence="3" id="KW-1185">Reference proteome</keyword>